<evidence type="ECO:0000313" key="3">
    <source>
        <dbReference type="Proteomes" id="UP000509383"/>
    </source>
</evidence>
<dbReference type="AlphaFoldDB" id="A0A6J4EGL7"/>
<reference evidence="2 3" key="1">
    <citation type="submission" date="2020-05" db="EMBL/GenBank/DDBJ databases">
        <title>Characterization of novel class B3 metallo-beta-lactamase from novel Pseudomonas species.</title>
        <authorList>
            <person name="Yamada K."/>
            <person name="Aoki K."/>
            <person name="Ishii Y."/>
        </authorList>
    </citation>
    <scope>NUCLEOTIDE SEQUENCE [LARGE SCALE GENOMIC DNA]</scope>
    <source>
        <strain evidence="2 3">TUM18999</strain>
    </source>
</reference>
<dbReference type="RefSeq" id="WP_173178620.1">
    <property type="nucleotide sequence ID" value="NZ_AP023189.1"/>
</dbReference>
<sequence>MNPIAAAALKRARDRQAGRREQVSEEAAAETLRAAATLAAEVFAAGEFQGSAAGVGQRVDLVLRIEGRREALGMVERARGMIRKRADLEGLHAQLQRAALGRPHSYAVGVLEVAGLIEHLLEKARRPEGMRAPRNSGNENVARHEEVLDEQRTDS</sequence>
<evidence type="ECO:0000313" key="2">
    <source>
        <dbReference type="EMBL" id="BCG27591.1"/>
    </source>
</evidence>
<gene>
    <name evidence="2" type="ORF">TUM18999_57820</name>
</gene>
<dbReference type="KEGG" id="ptw:TUM18999_57820"/>
<dbReference type="Proteomes" id="UP000509383">
    <property type="component" value="Chromosome"/>
</dbReference>
<feature type="region of interest" description="Disordered" evidence="1">
    <location>
        <begin position="1"/>
        <end position="25"/>
    </location>
</feature>
<name>A0A6J4EGL7_9PSED</name>
<organism evidence="2 3">
    <name type="scientific">Pseudomonas tohonis</name>
    <dbReference type="NCBI Taxonomy" id="2725477"/>
    <lineage>
        <taxon>Bacteria</taxon>
        <taxon>Pseudomonadati</taxon>
        <taxon>Pseudomonadota</taxon>
        <taxon>Gammaproteobacteria</taxon>
        <taxon>Pseudomonadales</taxon>
        <taxon>Pseudomonadaceae</taxon>
        <taxon>Pseudomonas</taxon>
    </lineage>
</organism>
<accession>A0A6J4EGL7</accession>
<evidence type="ECO:0000256" key="1">
    <source>
        <dbReference type="SAM" id="MobiDB-lite"/>
    </source>
</evidence>
<feature type="compositionally biased region" description="Basic and acidic residues" evidence="1">
    <location>
        <begin position="14"/>
        <end position="23"/>
    </location>
</feature>
<proteinExistence type="predicted"/>
<protein>
    <submittedName>
        <fullName evidence="2">Uncharacterized protein</fullName>
    </submittedName>
</protein>
<feature type="compositionally biased region" description="Basic and acidic residues" evidence="1">
    <location>
        <begin position="141"/>
        <end position="155"/>
    </location>
</feature>
<feature type="region of interest" description="Disordered" evidence="1">
    <location>
        <begin position="125"/>
        <end position="155"/>
    </location>
</feature>
<dbReference type="EMBL" id="AP023189">
    <property type="protein sequence ID" value="BCG27591.1"/>
    <property type="molecule type" value="Genomic_DNA"/>
</dbReference>